<dbReference type="SUPFAM" id="SSF109998">
    <property type="entry name" value="Triger factor/SurA peptide-binding domain-like"/>
    <property type="match status" value="1"/>
</dbReference>
<evidence type="ECO:0000256" key="3">
    <source>
        <dbReference type="ARBA" id="ARBA00013194"/>
    </source>
</evidence>
<organism evidence="10 11">
    <name type="scientific">Ralstonia pickettii</name>
    <name type="common">Burkholderia pickettii</name>
    <dbReference type="NCBI Taxonomy" id="329"/>
    <lineage>
        <taxon>Bacteria</taxon>
        <taxon>Pseudomonadati</taxon>
        <taxon>Pseudomonadota</taxon>
        <taxon>Betaproteobacteria</taxon>
        <taxon>Burkholderiales</taxon>
        <taxon>Burkholderiaceae</taxon>
        <taxon>Ralstonia</taxon>
    </lineage>
</organism>
<name>A0A2N4TLN6_RALPI</name>
<comment type="catalytic activity">
    <reaction evidence="1">
        <text>[protein]-peptidylproline (omega=180) = [protein]-peptidylproline (omega=0)</text>
        <dbReference type="Rhea" id="RHEA:16237"/>
        <dbReference type="Rhea" id="RHEA-COMP:10747"/>
        <dbReference type="Rhea" id="RHEA-COMP:10748"/>
        <dbReference type="ChEBI" id="CHEBI:83833"/>
        <dbReference type="ChEBI" id="CHEBI:83834"/>
        <dbReference type="EC" id="5.2.1.8"/>
    </reaction>
</comment>
<dbReference type="Gene3D" id="1.10.8.1040">
    <property type="match status" value="1"/>
</dbReference>
<dbReference type="InterPro" id="IPR050245">
    <property type="entry name" value="PrsA_foldase"/>
</dbReference>
<evidence type="ECO:0000256" key="4">
    <source>
        <dbReference type="ARBA" id="ARBA00022729"/>
    </source>
</evidence>
<dbReference type="EMBL" id="PKQE01000006">
    <property type="protein sequence ID" value="PLC40594.1"/>
    <property type="molecule type" value="Genomic_DNA"/>
</dbReference>
<reference evidence="10 11" key="1">
    <citation type="submission" date="2017-12" db="EMBL/GenBank/DDBJ databases">
        <title>Draft genome sequence of Ralstonia pickettii 52.</title>
        <authorList>
            <person name="Zheng B."/>
        </authorList>
    </citation>
    <scope>NUCLEOTIDE SEQUENCE [LARGE SCALE GENOMIC DNA]</scope>
    <source>
        <strain evidence="10 11">52</strain>
    </source>
</reference>
<dbReference type="PANTHER" id="PTHR47245">
    <property type="entry name" value="PEPTIDYLPROLYL ISOMERASE"/>
    <property type="match status" value="1"/>
</dbReference>
<evidence type="ECO:0000256" key="1">
    <source>
        <dbReference type="ARBA" id="ARBA00000971"/>
    </source>
</evidence>
<dbReference type="RefSeq" id="WP_102067383.1">
    <property type="nucleotide sequence ID" value="NZ_PKQE01000006.1"/>
</dbReference>
<evidence type="ECO:0000256" key="5">
    <source>
        <dbReference type="ARBA" id="ARBA00023110"/>
    </source>
</evidence>
<feature type="signal peptide" evidence="8">
    <location>
        <begin position="1"/>
        <end position="28"/>
    </location>
</feature>
<evidence type="ECO:0000259" key="9">
    <source>
        <dbReference type="PROSITE" id="PS50198"/>
    </source>
</evidence>
<dbReference type="OrthoDB" id="8929268at2"/>
<evidence type="ECO:0000256" key="7">
    <source>
        <dbReference type="PROSITE-ProRule" id="PRU00278"/>
    </source>
</evidence>
<accession>A0A2N4TLN6</accession>
<dbReference type="InterPro" id="IPR000297">
    <property type="entry name" value="PPIase_PpiC"/>
</dbReference>
<dbReference type="SUPFAM" id="SSF54534">
    <property type="entry name" value="FKBP-like"/>
    <property type="match status" value="1"/>
</dbReference>
<dbReference type="EC" id="5.2.1.8" evidence="3"/>
<evidence type="ECO:0000256" key="6">
    <source>
        <dbReference type="ARBA" id="ARBA00023235"/>
    </source>
</evidence>
<keyword evidence="5 7" id="KW-0697">Rotamase</keyword>
<dbReference type="PROSITE" id="PS50198">
    <property type="entry name" value="PPIC_PPIASE_2"/>
    <property type="match status" value="1"/>
</dbReference>
<sequence>MKNHRTVRVLGNALLLGMLVLGAQASWAATKATAQAAPADAGPLPAGVVARVNGTAITQQQVDQAIAAANVPTSPQAREAVKNQLIARELFRQAAEKGHYDARPNVRAAMEQAKTLAMTQDYLRDAVKPAPVSEADVRAKYDAIVGSLGEFEYKPSAIVVKDADTAQKVLDQIKKGTDFAQLAKQYSQGPTAAQGGALNWVSFKLPLQEGKTQNWPLPLATALTQLPDGAASASPVQVDGAFWILRVEAKRPTQIPQYDQINDVLRKQLEQVEVQKATTKIVVDLMKNARIQQ</sequence>
<protein>
    <recommendedName>
        <fullName evidence="3">peptidylprolyl isomerase</fullName>
        <ecNumber evidence="3">5.2.1.8</ecNumber>
    </recommendedName>
</protein>
<dbReference type="InterPro" id="IPR046357">
    <property type="entry name" value="PPIase_dom_sf"/>
</dbReference>
<dbReference type="Gene3D" id="3.10.50.40">
    <property type="match status" value="1"/>
</dbReference>
<dbReference type="Pfam" id="PF13145">
    <property type="entry name" value="Rotamase_2"/>
    <property type="match status" value="1"/>
</dbReference>
<evidence type="ECO:0000256" key="8">
    <source>
        <dbReference type="SAM" id="SignalP"/>
    </source>
</evidence>
<feature type="chain" id="PRO_5015001708" description="peptidylprolyl isomerase" evidence="8">
    <location>
        <begin position="29"/>
        <end position="293"/>
    </location>
</feature>
<gene>
    <name evidence="10" type="ORF">C0Q88_22625</name>
</gene>
<evidence type="ECO:0000313" key="11">
    <source>
        <dbReference type="Proteomes" id="UP000234456"/>
    </source>
</evidence>
<evidence type="ECO:0000256" key="2">
    <source>
        <dbReference type="ARBA" id="ARBA00007656"/>
    </source>
</evidence>
<comment type="caution">
    <text evidence="10">The sequence shown here is derived from an EMBL/GenBank/DDBJ whole genome shotgun (WGS) entry which is preliminary data.</text>
</comment>
<dbReference type="PANTHER" id="PTHR47245:SF1">
    <property type="entry name" value="FOLDASE PROTEIN PRSA"/>
    <property type="match status" value="1"/>
</dbReference>
<evidence type="ECO:0000313" key="10">
    <source>
        <dbReference type="EMBL" id="PLC40594.1"/>
    </source>
</evidence>
<keyword evidence="6 7" id="KW-0413">Isomerase</keyword>
<dbReference type="InterPro" id="IPR027304">
    <property type="entry name" value="Trigger_fact/SurA_dom_sf"/>
</dbReference>
<feature type="domain" description="PpiC" evidence="9">
    <location>
        <begin position="150"/>
        <end position="249"/>
    </location>
</feature>
<comment type="similarity">
    <text evidence="2">Belongs to the PpiC/parvulin rotamase family.</text>
</comment>
<keyword evidence="4 8" id="KW-0732">Signal</keyword>
<dbReference type="GO" id="GO:0003755">
    <property type="term" value="F:peptidyl-prolyl cis-trans isomerase activity"/>
    <property type="evidence" value="ECO:0007669"/>
    <property type="project" value="UniProtKB-KW"/>
</dbReference>
<dbReference type="AlphaFoldDB" id="A0A2N4TLN6"/>
<proteinExistence type="inferred from homology"/>
<dbReference type="Proteomes" id="UP000234456">
    <property type="component" value="Unassembled WGS sequence"/>
</dbReference>